<dbReference type="InParanoid" id="A0A3Q1HSM6"/>
<keyword evidence="3" id="KW-1185">Reference proteome</keyword>
<dbReference type="InterPro" id="IPR001304">
    <property type="entry name" value="C-type_lectin-like"/>
</dbReference>
<dbReference type="STRING" id="64144.ENSATEP00000010700"/>
<name>A0A3Q1HSM6_ANATE</name>
<organism evidence="2 3">
    <name type="scientific">Anabas testudineus</name>
    <name type="common">Climbing perch</name>
    <name type="synonym">Anthias testudineus</name>
    <dbReference type="NCBI Taxonomy" id="64144"/>
    <lineage>
        <taxon>Eukaryota</taxon>
        <taxon>Metazoa</taxon>
        <taxon>Chordata</taxon>
        <taxon>Craniata</taxon>
        <taxon>Vertebrata</taxon>
        <taxon>Euteleostomi</taxon>
        <taxon>Actinopterygii</taxon>
        <taxon>Neopterygii</taxon>
        <taxon>Teleostei</taxon>
        <taxon>Neoteleostei</taxon>
        <taxon>Acanthomorphata</taxon>
        <taxon>Anabantaria</taxon>
        <taxon>Anabantiformes</taxon>
        <taxon>Anabantoidei</taxon>
        <taxon>Anabantidae</taxon>
        <taxon>Anabas</taxon>
    </lineage>
</organism>
<evidence type="ECO:0000259" key="1">
    <source>
        <dbReference type="PROSITE" id="PS50041"/>
    </source>
</evidence>
<feature type="domain" description="C-type lectin" evidence="1">
    <location>
        <begin position="28"/>
        <end position="135"/>
    </location>
</feature>
<protein>
    <recommendedName>
        <fullName evidence="1">C-type lectin domain-containing protein</fullName>
    </recommendedName>
</protein>
<dbReference type="Proteomes" id="UP000265040">
    <property type="component" value="Chromosome 11"/>
</dbReference>
<evidence type="ECO:0000313" key="3">
    <source>
        <dbReference type="Proteomes" id="UP000265040"/>
    </source>
</evidence>
<reference evidence="2" key="2">
    <citation type="submission" date="2025-08" db="UniProtKB">
        <authorList>
            <consortium name="Ensembl"/>
        </authorList>
    </citation>
    <scope>IDENTIFICATION</scope>
</reference>
<sequence length="146" mass="16996">SSFFTFMHRTPLNNKKHLFTIYNNVTNYVLVNETLTWPDARMYCREHHRDLASIRNQEENDNILQALKASGVAYAWIGLYRNPWAFWSDKSPSTFTNWKTGEPNNIIAEYCAAFNAVSGEWLDENCGNMVPFFCFKGEVTQTLSFF</sequence>
<dbReference type="Pfam" id="PF00059">
    <property type="entry name" value="Lectin_C"/>
    <property type="match status" value="1"/>
</dbReference>
<dbReference type="GeneTree" id="ENSGT00940000163911"/>
<dbReference type="PANTHER" id="PTHR45784:SF3">
    <property type="entry name" value="C-TYPE LECTIN DOMAIN FAMILY 4 MEMBER K-LIKE-RELATED"/>
    <property type="match status" value="1"/>
</dbReference>
<dbReference type="InterPro" id="IPR016187">
    <property type="entry name" value="CTDL_fold"/>
</dbReference>
<dbReference type="PROSITE" id="PS50041">
    <property type="entry name" value="C_TYPE_LECTIN_2"/>
    <property type="match status" value="1"/>
</dbReference>
<dbReference type="Ensembl" id="ENSATET00000010884.2">
    <property type="protein sequence ID" value="ENSATEP00000010700.2"/>
    <property type="gene ID" value="ENSATEG00000007525.2"/>
</dbReference>
<proteinExistence type="predicted"/>
<dbReference type="OrthoDB" id="7357196at2759"/>
<reference evidence="2" key="3">
    <citation type="submission" date="2025-09" db="UniProtKB">
        <authorList>
            <consortium name="Ensembl"/>
        </authorList>
    </citation>
    <scope>IDENTIFICATION</scope>
</reference>
<accession>A0A3Q1HSM6</accession>
<dbReference type="PANTHER" id="PTHR45784">
    <property type="entry name" value="C-TYPE LECTIN DOMAIN FAMILY 20 MEMBER A-RELATED"/>
    <property type="match status" value="1"/>
</dbReference>
<dbReference type="Gene3D" id="3.10.100.10">
    <property type="entry name" value="Mannose-Binding Protein A, subunit A"/>
    <property type="match status" value="1"/>
</dbReference>
<dbReference type="SMART" id="SM00034">
    <property type="entry name" value="CLECT"/>
    <property type="match status" value="1"/>
</dbReference>
<dbReference type="SUPFAM" id="SSF56436">
    <property type="entry name" value="C-type lectin-like"/>
    <property type="match status" value="1"/>
</dbReference>
<dbReference type="AlphaFoldDB" id="A0A3Q1HSM6"/>
<evidence type="ECO:0000313" key="2">
    <source>
        <dbReference type="Ensembl" id="ENSATEP00000010700.2"/>
    </source>
</evidence>
<dbReference type="InterPro" id="IPR016186">
    <property type="entry name" value="C-type_lectin-like/link_sf"/>
</dbReference>
<reference evidence="2" key="1">
    <citation type="submission" date="2021-04" db="EMBL/GenBank/DDBJ databases">
        <authorList>
            <consortium name="Wellcome Sanger Institute Data Sharing"/>
        </authorList>
    </citation>
    <scope>NUCLEOTIDE SEQUENCE [LARGE SCALE GENOMIC DNA]</scope>
</reference>